<evidence type="ECO:0000313" key="2">
    <source>
        <dbReference type="EMBL" id="KAG5567486.1"/>
    </source>
</evidence>
<dbReference type="Proteomes" id="UP000823749">
    <property type="component" value="Chromosome 1"/>
</dbReference>
<gene>
    <name evidence="2" type="ORF">RHGRI_002885</name>
</gene>
<feature type="compositionally biased region" description="Polar residues" evidence="1">
    <location>
        <begin position="96"/>
        <end position="112"/>
    </location>
</feature>
<name>A0AAV6LRD1_9ERIC</name>
<proteinExistence type="predicted"/>
<feature type="region of interest" description="Disordered" evidence="1">
    <location>
        <begin position="81"/>
        <end position="112"/>
    </location>
</feature>
<protein>
    <submittedName>
        <fullName evidence="2">Uncharacterized protein</fullName>
    </submittedName>
</protein>
<reference evidence="2" key="1">
    <citation type="submission" date="2020-08" db="EMBL/GenBank/DDBJ databases">
        <title>Plant Genome Project.</title>
        <authorList>
            <person name="Zhang R.-G."/>
        </authorList>
    </citation>
    <scope>NUCLEOTIDE SEQUENCE</scope>
    <source>
        <strain evidence="2">WSP0</strain>
        <tissue evidence="2">Leaf</tissue>
    </source>
</reference>
<accession>A0AAV6LRD1</accession>
<organism evidence="2 3">
    <name type="scientific">Rhododendron griersonianum</name>
    <dbReference type="NCBI Taxonomy" id="479676"/>
    <lineage>
        <taxon>Eukaryota</taxon>
        <taxon>Viridiplantae</taxon>
        <taxon>Streptophyta</taxon>
        <taxon>Embryophyta</taxon>
        <taxon>Tracheophyta</taxon>
        <taxon>Spermatophyta</taxon>
        <taxon>Magnoliopsida</taxon>
        <taxon>eudicotyledons</taxon>
        <taxon>Gunneridae</taxon>
        <taxon>Pentapetalae</taxon>
        <taxon>asterids</taxon>
        <taxon>Ericales</taxon>
        <taxon>Ericaceae</taxon>
        <taxon>Ericoideae</taxon>
        <taxon>Rhodoreae</taxon>
        <taxon>Rhododendron</taxon>
    </lineage>
</organism>
<evidence type="ECO:0000256" key="1">
    <source>
        <dbReference type="SAM" id="MobiDB-lite"/>
    </source>
</evidence>
<keyword evidence="3" id="KW-1185">Reference proteome</keyword>
<sequence length="112" mass="12635">MPGKLSKPSLDCLYLRESELYAWNCKCTIRAASDVGVGVLFPHTRANLQRRNLLQNSHHHPIPLCPMPPMVLAHRRPPFLLPPSNHRRPRHYGLQNGFSPVSLPTTKSPDSP</sequence>
<evidence type="ECO:0000313" key="3">
    <source>
        <dbReference type="Proteomes" id="UP000823749"/>
    </source>
</evidence>
<comment type="caution">
    <text evidence="2">The sequence shown here is derived from an EMBL/GenBank/DDBJ whole genome shotgun (WGS) entry which is preliminary data.</text>
</comment>
<dbReference type="AlphaFoldDB" id="A0AAV6LRD1"/>
<dbReference type="EMBL" id="JACTNZ010000001">
    <property type="protein sequence ID" value="KAG5567486.1"/>
    <property type="molecule type" value="Genomic_DNA"/>
</dbReference>